<evidence type="ECO:0000256" key="1">
    <source>
        <dbReference type="ARBA" id="ARBA00004141"/>
    </source>
</evidence>
<evidence type="ECO:0000313" key="7">
    <source>
        <dbReference type="Proteomes" id="UP000031668"/>
    </source>
</evidence>
<keyword evidence="4 5" id="KW-0472">Membrane</keyword>
<dbReference type="Gene3D" id="1.10.1450.10">
    <property type="entry name" value="Tetraspanin"/>
    <property type="match status" value="1"/>
</dbReference>
<comment type="caution">
    <text evidence="6">The sequence shown here is derived from an EMBL/GenBank/DDBJ whole genome shotgun (WGS) entry which is preliminary data.</text>
</comment>
<dbReference type="Pfam" id="PF00335">
    <property type="entry name" value="Tetraspanin"/>
    <property type="match status" value="1"/>
</dbReference>
<dbReference type="AlphaFoldDB" id="A0A0C2MQL7"/>
<keyword evidence="3 5" id="KW-1133">Transmembrane helix</keyword>
<dbReference type="CDD" id="cd03127">
    <property type="entry name" value="tetraspanin_LEL"/>
    <property type="match status" value="1"/>
</dbReference>
<evidence type="ECO:0000256" key="4">
    <source>
        <dbReference type="ARBA" id="ARBA00023136"/>
    </source>
</evidence>
<accession>A0A0C2MQL7</accession>
<dbReference type="InterPro" id="IPR018499">
    <property type="entry name" value="Tetraspanin/Peripherin"/>
</dbReference>
<gene>
    <name evidence="6" type="ORF">RF11_07413</name>
</gene>
<dbReference type="OrthoDB" id="5982705at2759"/>
<keyword evidence="7" id="KW-1185">Reference proteome</keyword>
<protein>
    <submittedName>
        <fullName evidence="6">Tetraspanin-6</fullName>
    </submittedName>
</protein>
<dbReference type="EMBL" id="JWZT01002387">
    <property type="protein sequence ID" value="KII69531.1"/>
    <property type="molecule type" value="Genomic_DNA"/>
</dbReference>
<proteinExistence type="predicted"/>
<evidence type="ECO:0000313" key="6">
    <source>
        <dbReference type="EMBL" id="KII69531.1"/>
    </source>
</evidence>
<sequence>MHKHLKNIYVINMFCICCLLTLCLTNGIWSILCHKSFTDNEEGILERATVKINDYIASKYVEYRRILDQIHTYYGCCGWNGTYDWRMSNYFKTRKQFPMSCCIEELREVDCGRDERNINTEGCFIFYKRKIQETYVMFGAVQIMWAAIQFFIISLLAVYTLRMGSWHYNDVRV</sequence>
<evidence type="ECO:0000256" key="3">
    <source>
        <dbReference type="ARBA" id="ARBA00022989"/>
    </source>
</evidence>
<dbReference type="SUPFAM" id="SSF48652">
    <property type="entry name" value="Tetraspanin"/>
    <property type="match status" value="1"/>
</dbReference>
<name>A0A0C2MQL7_THEKT</name>
<evidence type="ECO:0000256" key="2">
    <source>
        <dbReference type="ARBA" id="ARBA00022692"/>
    </source>
</evidence>
<comment type="subcellular location">
    <subcellularLocation>
        <location evidence="1">Membrane</location>
        <topology evidence="1">Multi-pass membrane protein</topology>
    </subcellularLocation>
</comment>
<organism evidence="6 7">
    <name type="scientific">Thelohanellus kitauei</name>
    <name type="common">Myxosporean</name>
    <dbReference type="NCBI Taxonomy" id="669202"/>
    <lineage>
        <taxon>Eukaryota</taxon>
        <taxon>Metazoa</taxon>
        <taxon>Cnidaria</taxon>
        <taxon>Myxozoa</taxon>
        <taxon>Myxosporea</taxon>
        <taxon>Bivalvulida</taxon>
        <taxon>Platysporina</taxon>
        <taxon>Myxobolidae</taxon>
        <taxon>Thelohanellus</taxon>
    </lineage>
</organism>
<reference evidence="6 7" key="1">
    <citation type="journal article" date="2014" name="Genome Biol. Evol.">
        <title>The genome of the myxosporean Thelohanellus kitauei shows adaptations to nutrient acquisition within its fish host.</title>
        <authorList>
            <person name="Yang Y."/>
            <person name="Xiong J."/>
            <person name="Zhou Z."/>
            <person name="Huo F."/>
            <person name="Miao W."/>
            <person name="Ran C."/>
            <person name="Liu Y."/>
            <person name="Zhang J."/>
            <person name="Feng J."/>
            <person name="Wang M."/>
            <person name="Wang M."/>
            <person name="Wang L."/>
            <person name="Yao B."/>
        </authorList>
    </citation>
    <scope>NUCLEOTIDE SEQUENCE [LARGE SCALE GENOMIC DNA]</scope>
    <source>
        <strain evidence="6">Wuqing</strain>
    </source>
</reference>
<dbReference type="GO" id="GO:0016020">
    <property type="term" value="C:membrane"/>
    <property type="evidence" value="ECO:0007669"/>
    <property type="project" value="UniProtKB-SubCell"/>
</dbReference>
<keyword evidence="2 5" id="KW-0812">Transmembrane</keyword>
<feature type="transmembrane region" description="Helical" evidence="5">
    <location>
        <begin position="135"/>
        <end position="159"/>
    </location>
</feature>
<evidence type="ECO:0000256" key="5">
    <source>
        <dbReference type="SAM" id="Phobius"/>
    </source>
</evidence>
<dbReference type="Proteomes" id="UP000031668">
    <property type="component" value="Unassembled WGS sequence"/>
</dbReference>
<dbReference type="InterPro" id="IPR008952">
    <property type="entry name" value="Tetraspanin_EC2_sf"/>
</dbReference>